<dbReference type="EMBL" id="JAAGWB010000026">
    <property type="protein sequence ID" value="NEN51389.1"/>
    <property type="molecule type" value="Genomic_DNA"/>
</dbReference>
<name>A0A6P0H8H3_9ACTN</name>
<dbReference type="Proteomes" id="UP000468828">
    <property type="component" value="Unassembled WGS sequence"/>
</dbReference>
<proteinExistence type="predicted"/>
<dbReference type="EMBL" id="JAAGWH010000024">
    <property type="protein sequence ID" value="NEK94501.1"/>
    <property type="molecule type" value="Genomic_DNA"/>
</dbReference>
<dbReference type="AlphaFoldDB" id="A0A6P0H8H3"/>
<reference evidence="3 5" key="2">
    <citation type="submission" date="2020-02" db="EMBL/GenBank/DDBJ databases">
        <title>The WGS of Modestobacter muralis DSM 100205.</title>
        <authorList>
            <person name="Jiang Z."/>
        </authorList>
    </citation>
    <scope>NUCLEOTIDE SEQUENCE [LARGE SCALE GENOMIC DNA]</scope>
    <source>
        <strain evidence="3 5">DSM 100205</strain>
    </source>
</reference>
<dbReference type="Proteomes" id="UP000471152">
    <property type="component" value="Unassembled WGS sequence"/>
</dbReference>
<dbReference type="RefSeq" id="WP_163611081.1">
    <property type="nucleotide sequence ID" value="NZ_JAAGWB010000026.1"/>
</dbReference>
<sequence>MQRTPGDLISRSATGTGTRRPHLHLFSRQGDAPFGNGSLYVCRCGVVRPAM</sequence>
<feature type="region of interest" description="Disordered" evidence="1">
    <location>
        <begin position="1"/>
        <end position="32"/>
    </location>
</feature>
<keyword evidence="4" id="KW-1185">Reference proteome</keyword>
<protein>
    <submittedName>
        <fullName evidence="3">Uncharacterized protein</fullName>
    </submittedName>
</protein>
<accession>A0A6P0H8H3</accession>
<comment type="caution">
    <text evidence="3">The sequence shown here is derived from an EMBL/GenBank/DDBJ whole genome shotgun (WGS) entry which is preliminary data.</text>
</comment>
<evidence type="ECO:0000313" key="4">
    <source>
        <dbReference type="Proteomes" id="UP000468828"/>
    </source>
</evidence>
<evidence type="ECO:0000256" key="1">
    <source>
        <dbReference type="SAM" id="MobiDB-lite"/>
    </source>
</evidence>
<evidence type="ECO:0000313" key="3">
    <source>
        <dbReference type="EMBL" id="NEN51389.1"/>
    </source>
</evidence>
<reference evidence="2 4" key="1">
    <citation type="submission" date="2020-01" db="EMBL/GenBank/DDBJ databases">
        <title>the WGS Modestobacter muralis CPCC 204518.</title>
        <authorList>
            <person name="Jiang Z."/>
        </authorList>
    </citation>
    <scope>NUCLEOTIDE SEQUENCE [LARGE SCALE GENOMIC DNA]</scope>
    <source>
        <strain evidence="2 4">DSM 100205</strain>
    </source>
</reference>
<evidence type="ECO:0000313" key="2">
    <source>
        <dbReference type="EMBL" id="NEK94501.1"/>
    </source>
</evidence>
<gene>
    <name evidence="3" type="ORF">G3R41_10655</name>
    <name evidence="2" type="ORF">GCU67_10000</name>
</gene>
<evidence type="ECO:0000313" key="5">
    <source>
        <dbReference type="Proteomes" id="UP000471152"/>
    </source>
</evidence>
<organism evidence="3 5">
    <name type="scientific">Modestobacter muralis</name>
    <dbReference type="NCBI Taxonomy" id="1608614"/>
    <lineage>
        <taxon>Bacteria</taxon>
        <taxon>Bacillati</taxon>
        <taxon>Actinomycetota</taxon>
        <taxon>Actinomycetes</taxon>
        <taxon>Geodermatophilales</taxon>
        <taxon>Geodermatophilaceae</taxon>
        <taxon>Modestobacter</taxon>
    </lineage>
</organism>